<dbReference type="EMBL" id="JAATJU010020959">
    <property type="protein sequence ID" value="KAH0515251.1"/>
    <property type="molecule type" value="Genomic_DNA"/>
</dbReference>
<evidence type="ECO:0000256" key="5">
    <source>
        <dbReference type="ARBA" id="ARBA00022490"/>
    </source>
</evidence>
<dbReference type="PANTHER" id="PTHR15744:SF0">
    <property type="entry name" value="KH HOMOLOGY DOMAIN-CONTAINING PROTEIN 4"/>
    <property type="match status" value="1"/>
</dbReference>
<dbReference type="InterPro" id="IPR047889">
    <property type="entry name" value="KHDC4_KH-I_second"/>
</dbReference>
<dbReference type="InterPro" id="IPR047890">
    <property type="entry name" value="KHDC4_KH-I_first"/>
</dbReference>
<evidence type="ECO:0000256" key="6">
    <source>
        <dbReference type="ARBA" id="ARBA00022553"/>
    </source>
</evidence>
<dbReference type="InterPro" id="IPR036612">
    <property type="entry name" value="KH_dom_type_1_sf"/>
</dbReference>
<feature type="compositionally biased region" description="Low complexity" evidence="15">
    <location>
        <begin position="628"/>
        <end position="637"/>
    </location>
</feature>
<dbReference type="AlphaFoldDB" id="A0A8J6GQS9"/>
<comment type="caution">
    <text evidence="18">The sequence shown here is derived from an EMBL/GenBank/DDBJ whole genome shotgun (WGS) entry which is preliminary data.</text>
</comment>
<keyword evidence="10" id="KW-0539">Nucleus</keyword>
<evidence type="ECO:0000256" key="15">
    <source>
        <dbReference type="SAM" id="MobiDB-lite"/>
    </source>
</evidence>
<evidence type="ECO:0000256" key="8">
    <source>
        <dbReference type="ARBA" id="ARBA00022884"/>
    </source>
</evidence>
<sequence length="741" mass="79450">MDDVESAVPGHQVKHYQNAPESDCMVGKPAEDEGSHQDRNRAGYHSAVLPLRRPASPRRPAPLRTLWKSQQQQVVMVPKDTMKARTTPCSWYAPNQYLLGKRRRQRRTPHNPPSAPKVAVGTVTRAATTYTARMTTHAQKTDRRRSKWDQPAPAPLLFLPPAAPGGEVTSSGGSPGAATTAAPSGALDAAAAVAAKINAMLMAKGKLKPSQNAAEKLQAPGKGLTSNKSKDDLVVAEVEINDVPLTCRNLLTRGQTQDEISRLSGAAVSTRGRFMTTEEKAKVGPGDRPLYLHVQGQTRELVDRAVNRIKEIITNGVVKAATGTSPTFNGATVTVYHQPAPIAQLSPAINQKPSFQSGMHYVQDKLFVGLEHAVPSFNVKEKVEGPGCSYLQHIQIETGAKVFLRGKGSGCIEPASGREAFEPMYIYISHPKPEGLAAAKKLCENLLQTVHAEYSRFVNQINTAVPLPGYTQPSAISSIPPQPPYYPSNGYQSGYPVVPPPQQPVQPPYGVPSIVPPAVSLAPGVLPALPTGVPPVPTQYPITQVQPPASTGQSPISAPFIPAAPVKTALPAGPQPQPPLSAQPQSQKRRFTEELPDERESGLLGYQHGPIHMTNLGTGFSSQNEIEGAGSKPASSSGKERERDRQLMPPPAFPVTGIKTESDERNGSGALAGSHDYPAKKMKTTEKGLGLVAYAADSSDEEEEHGVHKNASSFPQGWSLGYQYPASQPRAKQQMPFWMAP</sequence>
<keyword evidence="5" id="KW-0963">Cytoplasm</keyword>
<evidence type="ECO:0000256" key="1">
    <source>
        <dbReference type="ARBA" id="ARBA00004123"/>
    </source>
</evidence>
<organism evidence="18 19">
    <name type="scientific">Microtus ochrogaster</name>
    <name type="common">Prairie vole</name>
    <dbReference type="NCBI Taxonomy" id="79684"/>
    <lineage>
        <taxon>Eukaryota</taxon>
        <taxon>Metazoa</taxon>
        <taxon>Chordata</taxon>
        <taxon>Craniata</taxon>
        <taxon>Vertebrata</taxon>
        <taxon>Euteleostomi</taxon>
        <taxon>Mammalia</taxon>
        <taxon>Eutheria</taxon>
        <taxon>Euarchontoglires</taxon>
        <taxon>Glires</taxon>
        <taxon>Rodentia</taxon>
        <taxon>Myomorpha</taxon>
        <taxon>Muroidea</taxon>
        <taxon>Cricetidae</taxon>
        <taxon>Arvicolinae</taxon>
        <taxon>Microtus</taxon>
    </lineage>
</organism>
<evidence type="ECO:0000313" key="18">
    <source>
        <dbReference type="EMBL" id="KAH0515251.1"/>
    </source>
</evidence>
<evidence type="ECO:0000313" key="19">
    <source>
        <dbReference type="Proteomes" id="UP000710432"/>
    </source>
</evidence>
<dbReference type="GO" id="GO:0005634">
    <property type="term" value="C:nucleus"/>
    <property type="evidence" value="ECO:0007669"/>
    <property type="project" value="UniProtKB-SubCell"/>
</dbReference>
<dbReference type="GO" id="GO:0006397">
    <property type="term" value="P:mRNA processing"/>
    <property type="evidence" value="ECO:0007669"/>
    <property type="project" value="UniProtKB-KW"/>
</dbReference>
<reference evidence="18" key="1">
    <citation type="submission" date="2020-03" db="EMBL/GenBank/DDBJ databases">
        <title>Studies in the Genomics of Life Span.</title>
        <authorList>
            <person name="Glass D."/>
        </authorList>
    </citation>
    <scope>NUCLEOTIDE SEQUENCE</scope>
    <source>
        <strain evidence="18">LTLLF</strain>
        <tissue evidence="18">Muscle</tissue>
    </source>
</reference>
<evidence type="ECO:0000256" key="9">
    <source>
        <dbReference type="ARBA" id="ARBA00023187"/>
    </source>
</evidence>
<dbReference type="GO" id="GO:0003723">
    <property type="term" value="F:RNA binding"/>
    <property type="evidence" value="ECO:0007669"/>
    <property type="project" value="UniProtKB-KW"/>
</dbReference>
<feature type="region of interest" description="Disordered" evidence="15">
    <location>
        <begin position="696"/>
        <end position="741"/>
    </location>
</feature>
<evidence type="ECO:0000256" key="11">
    <source>
        <dbReference type="ARBA" id="ARBA00030267"/>
    </source>
</evidence>
<comment type="subcellular location">
    <subcellularLocation>
        <location evidence="2">Cytoplasm</location>
    </subcellularLocation>
    <subcellularLocation>
        <location evidence="1">Nucleus</location>
    </subcellularLocation>
</comment>
<evidence type="ECO:0000256" key="13">
    <source>
        <dbReference type="ARBA" id="ARBA00078995"/>
    </source>
</evidence>
<dbReference type="FunFam" id="3.30.1370.10:FF:000035">
    <property type="entry name" value="KH domain-containing 4, pre-mRNA-splicing factor"/>
    <property type="match status" value="1"/>
</dbReference>
<feature type="compositionally biased region" description="Polar residues" evidence="15">
    <location>
        <begin position="615"/>
        <end position="625"/>
    </location>
</feature>
<keyword evidence="9" id="KW-0508">mRNA splicing</keyword>
<evidence type="ECO:0000256" key="2">
    <source>
        <dbReference type="ARBA" id="ARBA00004496"/>
    </source>
</evidence>
<dbReference type="PANTHER" id="PTHR15744">
    <property type="entry name" value="BLOM7"/>
    <property type="match status" value="1"/>
</dbReference>
<feature type="compositionally biased region" description="Low complexity" evidence="15">
    <location>
        <begin position="169"/>
        <end position="182"/>
    </location>
</feature>
<dbReference type="Proteomes" id="UP000710432">
    <property type="component" value="Unassembled WGS sequence"/>
</dbReference>
<feature type="region of interest" description="Disordered" evidence="15">
    <location>
        <begin position="1"/>
        <end position="46"/>
    </location>
</feature>
<evidence type="ECO:0000256" key="7">
    <source>
        <dbReference type="ARBA" id="ARBA00022664"/>
    </source>
</evidence>
<dbReference type="GO" id="GO:0008380">
    <property type="term" value="P:RNA splicing"/>
    <property type="evidence" value="ECO:0007669"/>
    <property type="project" value="UniProtKB-KW"/>
</dbReference>
<keyword evidence="8" id="KW-0694">RNA-binding</keyword>
<dbReference type="InterPro" id="IPR055256">
    <property type="entry name" value="KH_1_KHDC4/BBP-like"/>
</dbReference>
<feature type="domain" description="KHDC4/BBP-like KH-domain type I" evidence="16">
    <location>
        <begin position="375"/>
        <end position="448"/>
    </location>
</feature>
<dbReference type="InterPro" id="IPR056149">
    <property type="entry name" value="PRP5/DDX46/KHDC4_KH"/>
</dbReference>
<keyword evidence="6" id="KW-0597">Phosphoprotein</keyword>
<evidence type="ECO:0000256" key="10">
    <source>
        <dbReference type="ARBA" id="ARBA00023242"/>
    </source>
</evidence>
<dbReference type="GO" id="GO:0005737">
    <property type="term" value="C:cytoplasm"/>
    <property type="evidence" value="ECO:0007669"/>
    <property type="project" value="UniProtKB-SubCell"/>
</dbReference>
<dbReference type="SUPFAM" id="SSF54791">
    <property type="entry name" value="Eukaryotic type KH-domain (KH-domain type I)"/>
    <property type="match status" value="2"/>
</dbReference>
<evidence type="ECO:0000256" key="3">
    <source>
        <dbReference type="ARBA" id="ARBA00006093"/>
    </source>
</evidence>
<feature type="domain" description="ATP-dependent RNA helicase PRP5/DDX46/KHDC4 KH" evidence="17">
    <location>
        <begin position="235"/>
        <end position="318"/>
    </location>
</feature>
<dbReference type="CDD" id="cd22386">
    <property type="entry name" value="KH-I_KHDC4_rpt2"/>
    <property type="match status" value="1"/>
</dbReference>
<dbReference type="FunFam" id="3.30.1370.10:FF:000045">
    <property type="entry name" value="KH domain-containing 4, pre-mRNA-splicing factor"/>
    <property type="match status" value="1"/>
</dbReference>
<dbReference type="Pfam" id="PF22675">
    <property type="entry name" value="KH-I_KHDC4-BBP"/>
    <property type="match status" value="1"/>
</dbReference>
<accession>A0A8J6GQS9</accession>
<gene>
    <name evidence="18" type="ORF">LTLLF_131735</name>
</gene>
<feature type="region of interest" description="Disordered" evidence="15">
    <location>
        <begin position="566"/>
        <end position="681"/>
    </location>
</feature>
<feature type="compositionally biased region" description="Basic and acidic residues" evidence="15">
    <location>
        <begin position="590"/>
        <end position="601"/>
    </location>
</feature>
<evidence type="ECO:0000256" key="12">
    <source>
        <dbReference type="ARBA" id="ARBA00045732"/>
    </source>
</evidence>
<comment type="similarity">
    <text evidence="3">Belongs to the KHDC4 family.</text>
</comment>
<feature type="compositionally biased region" description="Basic and acidic residues" evidence="15">
    <location>
        <begin position="29"/>
        <end position="41"/>
    </location>
</feature>
<keyword evidence="7" id="KW-0507">mRNA processing</keyword>
<evidence type="ECO:0000256" key="4">
    <source>
        <dbReference type="ARBA" id="ARBA00017795"/>
    </source>
</evidence>
<comment type="function">
    <text evidence="12">RNA-binding protein involved in pre-mRNA splicing. Interacts with the PRP19C/Prp19 complex/NTC/Nineteen complex which is part of the spliceosome. Involved in regulating splice site selection. Binds preferentially RNA with A/C rich sequences and poly-C stretches.</text>
</comment>
<protein>
    <recommendedName>
        <fullName evidence="4">KH homology domain-containing protein 4</fullName>
    </recommendedName>
    <alternativeName>
        <fullName evidence="11">Brings lots of money 7</fullName>
    </alternativeName>
    <alternativeName>
        <fullName evidence="13 14">Pre-mRNA Splicing factor protein khdc4</fullName>
    </alternativeName>
</protein>
<feature type="region of interest" description="Disordered" evidence="15">
    <location>
        <begin position="134"/>
        <end position="182"/>
    </location>
</feature>
<dbReference type="Pfam" id="PF23469">
    <property type="entry name" value="KH_12"/>
    <property type="match status" value="1"/>
</dbReference>
<proteinExistence type="inferred from homology"/>
<evidence type="ECO:0000259" key="16">
    <source>
        <dbReference type="Pfam" id="PF22675"/>
    </source>
</evidence>
<evidence type="ECO:0000256" key="14">
    <source>
        <dbReference type="ARBA" id="ARBA00079430"/>
    </source>
</evidence>
<evidence type="ECO:0000259" key="17">
    <source>
        <dbReference type="Pfam" id="PF23469"/>
    </source>
</evidence>
<dbReference type="CDD" id="cd22385">
    <property type="entry name" value="KH-I_KHDC4_rpt1"/>
    <property type="match status" value="1"/>
</dbReference>
<dbReference type="InterPro" id="IPR031121">
    <property type="entry name" value="RIK/BLOM7"/>
</dbReference>
<name>A0A8J6GQS9_MICOH</name>
<dbReference type="Gene3D" id="3.30.1370.10">
    <property type="entry name" value="K Homology domain, type 1"/>
    <property type="match status" value="2"/>
</dbReference>